<feature type="compositionally biased region" description="Basic and acidic residues" evidence="1">
    <location>
        <begin position="185"/>
        <end position="207"/>
    </location>
</feature>
<feature type="region of interest" description="Disordered" evidence="1">
    <location>
        <begin position="172"/>
        <end position="213"/>
    </location>
</feature>
<keyword evidence="2" id="KW-0472">Membrane</keyword>
<evidence type="ECO:0000313" key="6">
    <source>
        <dbReference type="RefSeq" id="XP_036366183.1"/>
    </source>
</evidence>
<dbReference type="KEGG" id="osn:115221115"/>
<keyword evidence="2" id="KW-0812">Transmembrane</keyword>
<dbReference type="RefSeq" id="XP_029647188.1">
    <property type="nucleotide sequence ID" value="XM_029791328.2"/>
</dbReference>
<proteinExistence type="predicted"/>
<evidence type="ECO:0000313" key="5">
    <source>
        <dbReference type="RefSeq" id="XP_036366182.1"/>
    </source>
</evidence>
<gene>
    <name evidence="4 5 6" type="primary">LOC115221115</name>
</gene>
<dbReference type="AlphaFoldDB" id="A0A6P7T8C4"/>
<evidence type="ECO:0000256" key="2">
    <source>
        <dbReference type="SAM" id="Phobius"/>
    </source>
</evidence>
<organism evidence="3 4">
    <name type="scientific">Octopus sinensis</name>
    <name type="common">East Asian common octopus</name>
    <dbReference type="NCBI Taxonomy" id="2607531"/>
    <lineage>
        <taxon>Eukaryota</taxon>
        <taxon>Metazoa</taxon>
        <taxon>Spiralia</taxon>
        <taxon>Lophotrochozoa</taxon>
        <taxon>Mollusca</taxon>
        <taxon>Cephalopoda</taxon>
        <taxon>Coleoidea</taxon>
        <taxon>Octopodiformes</taxon>
        <taxon>Octopoda</taxon>
        <taxon>Incirrata</taxon>
        <taxon>Octopodidae</taxon>
        <taxon>Octopus</taxon>
    </lineage>
</organism>
<protein>
    <submittedName>
        <fullName evidence="4 5">Uncharacterized protein LOC115221115 isoform X1</fullName>
    </submittedName>
</protein>
<dbReference type="RefSeq" id="XP_036366183.1">
    <property type="nucleotide sequence ID" value="XM_036510290.1"/>
</dbReference>
<sequence>MSDQTRAVLLLTNTTTTITILIIILCASSIAEVISQDDFCFRNSCKKMNFKVNGKENGREPNRIREEHLSPGNRGQVYMNRKLTESNNPDTQDKTDTVSKKLYVDQTSVRYKIHHNHKLKGSKKKRKKLKRKKKARKKFKETQDVITKKCITKCVTTQQMEYHSNSKITSSVLKETQKNARSVRKKDNENDVKAKRQREEMISVGERHRSRFV</sequence>
<keyword evidence="3" id="KW-1185">Reference proteome</keyword>
<evidence type="ECO:0000256" key="1">
    <source>
        <dbReference type="SAM" id="MobiDB-lite"/>
    </source>
</evidence>
<dbReference type="Proteomes" id="UP000515154">
    <property type="component" value="Linkage group LG17"/>
</dbReference>
<accession>A0A6P7T8C4</accession>
<name>A0A6P7T8C4_9MOLL</name>
<reference evidence="4 5" key="1">
    <citation type="submission" date="2025-08" db="UniProtKB">
        <authorList>
            <consortium name="RefSeq"/>
        </authorList>
    </citation>
    <scope>IDENTIFICATION</scope>
</reference>
<keyword evidence="2" id="KW-1133">Transmembrane helix</keyword>
<dbReference type="RefSeq" id="XP_036366182.1">
    <property type="nucleotide sequence ID" value="XM_036510289.1"/>
</dbReference>
<feature type="region of interest" description="Disordered" evidence="1">
    <location>
        <begin position="117"/>
        <end position="141"/>
    </location>
</feature>
<evidence type="ECO:0000313" key="3">
    <source>
        <dbReference type="Proteomes" id="UP000515154"/>
    </source>
</evidence>
<feature type="transmembrane region" description="Helical" evidence="2">
    <location>
        <begin position="7"/>
        <end position="31"/>
    </location>
</feature>
<feature type="compositionally biased region" description="Basic residues" evidence="1">
    <location>
        <begin position="117"/>
        <end position="139"/>
    </location>
</feature>
<evidence type="ECO:0000313" key="4">
    <source>
        <dbReference type="RefSeq" id="XP_029647188.1"/>
    </source>
</evidence>